<dbReference type="Proteomes" id="UP000717624">
    <property type="component" value="Unassembled WGS sequence"/>
</dbReference>
<dbReference type="CDD" id="cd07729">
    <property type="entry name" value="AHL_lactonase_MBL-fold"/>
    <property type="match status" value="1"/>
</dbReference>
<proteinExistence type="inferred from homology"/>
<keyword evidence="5" id="KW-0862">Zinc</keyword>
<organism evidence="10 11">
    <name type="scientific">Brevibacillus fulvus</name>
    <dbReference type="NCBI Taxonomy" id="1125967"/>
    <lineage>
        <taxon>Bacteria</taxon>
        <taxon>Bacillati</taxon>
        <taxon>Bacillota</taxon>
        <taxon>Bacilli</taxon>
        <taxon>Bacillales</taxon>
        <taxon>Paenibacillaceae</taxon>
        <taxon>Brevibacillus</taxon>
    </lineage>
</organism>
<gene>
    <name evidence="10" type="ORF">JOD01_000461</name>
</gene>
<evidence type="ECO:0000256" key="5">
    <source>
        <dbReference type="ARBA" id="ARBA00022833"/>
    </source>
</evidence>
<keyword evidence="3" id="KW-0479">Metal-binding</keyword>
<evidence type="ECO:0000313" key="10">
    <source>
        <dbReference type="EMBL" id="MBM7588875.1"/>
    </source>
</evidence>
<dbReference type="AlphaFoldDB" id="A0A938XW99"/>
<evidence type="ECO:0000259" key="9">
    <source>
        <dbReference type="SMART" id="SM00849"/>
    </source>
</evidence>
<dbReference type="PANTHER" id="PTHR42978:SF7">
    <property type="entry name" value="METALLO-HYDROLASE RV2300C-RELATED"/>
    <property type="match status" value="1"/>
</dbReference>
<dbReference type="SUPFAM" id="SSF56281">
    <property type="entry name" value="Metallo-hydrolase/oxidoreductase"/>
    <property type="match status" value="1"/>
</dbReference>
<accession>A0A938XW99</accession>
<comment type="similarity">
    <text evidence="2">Belongs to the metallo-beta-lactamase superfamily.</text>
</comment>
<evidence type="ECO:0000256" key="6">
    <source>
        <dbReference type="ARBA" id="ARBA00034221"/>
    </source>
</evidence>
<dbReference type="InterPro" id="IPR001279">
    <property type="entry name" value="Metallo-B-lactamas"/>
</dbReference>
<comment type="catalytic activity">
    <reaction evidence="8">
        <text>3',5'-cyclic UMP + H2O = UMP + H(+)</text>
        <dbReference type="Rhea" id="RHEA:70575"/>
        <dbReference type="ChEBI" id="CHEBI:15377"/>
        <dbReference type="ChEBI" id="CHEBI:15378"/>
        <dbReference type="ChEBI" id="CHEBI:57865"/>
        <dbReference type="ChEBI" id="CHEBI:184387"/>
    </reaction>
    <physiologicalReaction direction="left-to-right" evidence="8">
        <dbReference type="Rhea" id="RHEA:70576"/>
    </physiologicalReaction>
</comment>
<comment type="cofactor">
    <cofactor evidence="1">
        <name>Zn(2+)</name>
        <dbReference type="ChEBI" id="CHEBI:29105"/>
    </cofactor>
</comment>
<dbReference type="SMART" id="SM00849">
    <property type="entry name" value="Lactamase_B"/>
    <property type="match status" value="1"/>
</dbReference>
<evidence type="ECO:0000256" key="4">
    <source>
        <dbReference type="ARBA" id="ARBA00022801"/>
    </source>
</evidence>
<keyword evidence="4 10" id="KW-0378">Hydrolase</keyword>
<dbReference type="GO" id="GO:0046872">
    <property type="term" value="F:metal ion binding"/>
    <property type="evidence" value="ECO:0007669"/>
    <property type="project" value="UniProtKB-KW"/>
</dbReference>
<evidence type="ECO:0000256" key="8">
    <source>
        <dbReference type="ARBA" id="ARBA00048505"/>
    </source>
</evidence>
<dbReference type="PANTHER" id="PTHR42978">
    <property type="entry name" value="QUORUM-QUENCHING LACTONASE YTNP-RELATED-RELATED"/>
    <property type="match status" value="1"/>
</dbReference>
<dbReference type="Gene3D" id="3.60.15.10">
    <property type="entry name" value="Ribonuclease Z/Hydroxyacylglutathione hydrolase-like"/>
    <property type="match status" value="1"/>
</dbReference>
<comment type="function">
    <text evidence="7">Counteracts the endogenous Pycsar antiviral defense system. Phosphodiesterase that enables metal-dependent hydrolysis of host cyclic nucleotide Pycsar defense signals such as cCMP and cUMP.</text>
</comment>
<dbReference type="RefSeq" id="WP_204516594.1">
    <property type="nucleotide sequence ID" value="NZ_BAABIN010000009.1"/>
</dbReference>
<evidence type="ECO:0000256" key="1">
    <source>
        <dbReference type="ARBA" id="ARBA00001947"/>
    </source>
</evidence>
<reference evidence="10" key="1">
    <citation type="submission" date="2021-01" db="EMBL/GenBank/DDBJ databases">
        <title>Genomic Encyclopedia of Type Strains, Phase IV (KMG-IV): sequencing the most valuable type-strain genomes for metagenomic binning, comparative biology and taxonomic classification.</title>
        <authorList>
            <person name="Goeker M."/>
        </authorList>
    </citation>
    <scope>NUCLEOTIDE SEQUENCE</scope>
    <source>
        <strain evidence="10">DSM 25523</strain>
    </source>
</reference>
<dbReference type="EMBL" id="JAFBEB010000001">
    <property type="protein sequence ID" value="MBM7588875.1"/>
    <property type="molecule type" value="Genomic_DNA"/>
</dbReference>
<sequence length="266" mass="29902">MKMKTAQQPYEVYAIKYSTRNAICSDHFYGAIDPHENYAMPMDYYIWLIKAGEQAIVVDTGFNEKVAEQRNRTFLRCPASVLGKLGVDPESVPLVIITHMHYDHLGNLDKFPNSTFVVQEEEMAFWTGKYASKPHFLHHITTDDVIHLVQENFKGRVRFVNGSKEILPGITVHKAGGHSAGLQIVEVQTAKGTVVLASDATHYYKNINEDRPFWVVTNLAEMYDAFELVKSLADSPELIIPGHDPLVMERFPAAAEGLEGIVVRIA</sequence>
<protein>
    <submittedName>
        <fullName evidence="10">Glyoxylase-like metal-dependent hydrolase (Beta-lactamase superfamily II)</fullName>
    </submittedName>
</protein>
<dbReference type="InterPro" id="IPR051013">
    <property type="entry name" value="MBL_superfamily_lactonases"/>
</dbReference>
<name>A0A938XW99_9BACL</name>
<evidence type="ECO:0000256" key="3">
    <source>
        <dbReference type="ARBA" id="ARBA00022723"/>
    </source>
</evidence>
<keyword evidence="11" id="KW-1185">Reference proteome</keyword>
<dbReference type="Pfam" id="PF00753">
    <property type="entry name" value="Lactamase_B"/>
    <property type="match status" value="1"/>
</dbReference>
<dbReference type="InterPro" id="IPR036866">
    <property type="entry name" value="RibonucZ/Hydroxyglut_hydro"/>
</dbReference>
<comment type="caution">
    <text evidence="10">The sequence shown here is derived from an EMBL/GenBank/DDBJ whole genome shotgun (WGS) entry which is preliminary data.</text>
</comment>
<evidence type="ECO:0000256" key="7">
    <source>
        <dbReference type="ARBA" id="ARBA00034301"/>
    </source>
</evidence>
<dbReference type="GO" id="GO:0016787">
    <property type="term" value="F:hydrolase activity"/>
    <property type="evidence" value="ECO:0007669"/>
    <property type="project" value="UniProtKB-KW"/>
</dbReference>
<comment type="catalytic activity">
    <reaction evidence="6">
        <text>3',5'-cyclic CMP + H2O = CMP + H(+)</text>
        <dbReference type="Rhea" id="RHEA:72675"/>
        <dbReference type="ChEBI" id="CHEBI:15377"/>
        <dbReference type="ChEBI" id="CHEBI:15378"/>
        <dbReference type="ChEBI" id="CHEBI:58003"/>
        <dbReference type="ChEBI" id="CHEBI:60377"/>
    </reaction>
    <physiologicalReaction direction="left-to-right" evidence="6">
        <dbReference type="Rhea" id="RHEA:72676"/>
    </physiologicalReaction>
</comment>
<feature type="domain" description="Metallo-beta-lactamase" evidence="9">
    <location>
        <begin position="43"/>
        <end position="243"/>
    </location>
</feature>
<evidence type="ECO:0000313" key="11">
    <source>
        <dbReference type="Proteomes" id="UP000717624"/>
    </source>
</evidence>
<evidence type="ECO:0000256" key="2">
    <source>
        <dbReference type="ARBA" id="ARBA00007749"/>
    </source>
</evidence>